<dbReference type="Proteomes" id="UP001205560">
    <property type="component" value="Unassembled WGS sequence"/>
</dbReference>
<dbReference type="CDD" id="cd02238">
    <property type="entry name" value="cupin_KdgF"/>
    <property type="match status" value="1"/>
</dbReference>
<proteinExistence type="predicted"/>
<dbReference type="InterPro" id="IPR003313">
    <property type="entry name" value="AraC-bd"/>
</dbReference>
<protein>
    <submittedName>
        <fullName evidence="3">Cupin domain-containing protein</fullName>
    </submittedName>
</protein>
<sequence>METKPKIRMYNWNSLPREVVRKGVERVGYRGDNLMAVMNFATPGMDLRPHQHDFEQIAICVQGRMNYYVGDEKFEMTPGSMLRIPPHTMHYAEPIGDEVVYNLDLFSPIRDDYKHLVAYQEQEQEQVQAAAVQP</sequence>
<dbReference type="InterPro" id="IPR011051">
    <property type="entry name" value="RmlC_Cupin_sf"/>
</dbReference>
<dbReference type="RefSeq" id="WP_258845916.1">
    <property type="nucleotide sequence ID" value="NZ_JANUGX010000014.1"/>
</dbReference>
<name>A0ABT2A7P1_9BURK</name>
<keyword evidence="4" id="KW-1185">Reference proteome</keyword>
<comment type="caution">
    <text evidence="3">The sequence shown here is derived from an EMBL/GenBank/DDBJ whole genome shotgun (WGS) entry which is preliminary data.</text>
</comment>
<organism evidence="3 4">
    <name type="scientific">Massilia norwichensis</name>
    <dbReference type="NCBI Taxonomy" id="1442366"/>
    <lineage>
        <taxon>Bacteria</taxon>
        <taxon>Pseudomonadati</taxon>
        <taxon>Pseudomonadota</taxon>
        <taxon>Betaproteobacteria</taxon>
        <taxon>Burkholderiales</taxon>
        <taxon>Oxalobacteraceae</taxon>
        <taxon>Telluria group</taxon>
        <taxon>Massilia</taxon>
    </lineage>
</organism>
<dbReference type="Pfam" id="PF02311">
    <property type="entry name" value="AraC_binding"/>
    <property type="match status" value="1"/>
</dbReference>
<dbReference type="PANTHER" id="PTHR40112">
    <property type="entry name" value="H2HPP ISOMERASE"/>
    <property type="match status" value="1"/>
</dbReference>
<keyword evidence="1" id="KW-0238">DNA-binding</keyword>
<accession>A0ABT2A7P1</accession>
<evidence type="ECO:0000259" key="2">
    <source>
        <dbReference type="Pfam" id="PF02311"/>
    </source>
</evidence>
<feature type="domain" description="AraC-type arabinose-binding/dimerisation" evidence="2">
    <location>
        <begin position="47"/>
        <end position="100"/>
    </location>
</feature>
<evidence type="ECO:0000256" key="1">
    <source>
        <dbReference type="ARBA" id="ARBA00023125"/>
    </source>
</evidence>
<dbReference type="Gene3D" id="2.60.120.10">
    <property type="entry name" value="Jelly Rolls"/>
    <property type="match status" value="1"/>
</dbReference>
<evidence type="ECO:0000313" key="4">
    <source>
        <dbReference type="Proteomes" id="UP001205560"/>
    </source>
</evidence>
<reference evidence="3 4" key="1">
    <citation type="submission" date="2022-08" db="EMBL/GenBank/DDBJ databases">
        <title>Reclassification of Massilia species as members of the genera Telluria, Duganella, Pseudoduganella, Mokoshia gen. nov. and Zemynaea gen. nov. using orthogonal and non-orthogonal genome-based approaches.</title>
        <authorList>
            <person name="Bowman J.P."/>
        </authorList>
    </citation>
    <scope>NUCLEOTIDE SEQUENCE [LARGE SCALE GENOMIC DNA]</scope>
    <source>
        <strain evidence="3 4">LMG 28164</strain>
    </source>
</reference>
<evidence type="ECO:0000313" key="3">
    <source>
        <dbReference type="EMBL" id="MCS0590143.1"/>
    </source>
</evidence>
<dbReference type="SUPFAM" id="SSF51182">
    <property type="entry name" value="RmlC-like cupins"/>
    <property type="match status" value="1"/>
</dbReference>
<gene>
    <name evidence="3" type="ORF">NX782_13130</name>
</gene>
<dbReference type="InterPro" id="IPR014710">
    <property type="entry name" value="RmlC-like_jellyroll"/>
</dbReference>
<dbReference type="InterPro" id="IPR052535">
    <property type="entry name" value="Bacilysin_H2HPP_isomerase"/>
</dbReference>
<dbReference type="EMBL" id="JANUGX010000014">
    <property type="protein sequence ID" value="MCS0590143.1"/>
    <property type="molecule type" value="Genomic_DNA"/>
</dbReference>
<dbReference type="PANTHER" id="PTHR40112:SF1">
    <property type="entry name" value="H2HPP ISOMERASE"/>
    <property type="match status" value="1"/>
</dbReference>